<keyword evidence="3" id="KW-1185">Reference proteome</keyword>
<evidence type="ECO:0000313" key="2">
    <source>
        <dbReference type="EMBL" id="MBC5998607.1"/>
    </source>
</evidence>
<sequence>MLNVDITSGKINNKAQKVVIYGPEGIGKSTFAAHFPNPLFIDTEGSTGELDVRRLPAPTSWQYLMWEIDQVKANPDVCSSLIIDTADWAERLCINNLCEKNQVSGIEGFGYGKGYVYLEEEFGRFLNRLSDLIDLGINVVFTAHATMRKFEQPDESGAYDRWELKLQKKDGPLLKEWADMVLFANYETFVVKEGSGDMKKAKAKGGRRVMHTVHHPCWDAKNRKGFPEKAEFDYSVIAAAIPDKSAGRTEMPEPAPPVEDPAAAQAMNEPAAVNQPESQTPQTDPTPASDGSAKTQLYDLMNAHQVTRNQIQDIVAKKGYFPAKTPIENYPDDFIKGVLVGAWDQVHKAILDEEIPF</sequence>
<dbReference type="Pfam" id="PF13479">
    <property type="entry name" value="AAA_24"/>
    <property type="match status" value="1"/>
</dbReference>
<dbReference type="Proteomes" id="UP000644115">
    <property type="component" value="Unassembled WGS sequence"/>
</dbReference>
<evidence type="ECO:0000313" key="3">
    <source>
        <dbReference type="Proteomes" id="UP000644115"/>
    </source>
</evidence>
<reference evidence="2" key="1">
    <citation type="submission" date="2020-08" db="EMBL/GenBank/DDBJ databases">
        <authorList>
            <person name="Liu C."/>
            <person name="Sun Q."/>
        </authorList>
    </citation>
    <scope>NUCLEOTIDE SEQUENCE</scope>
    <source>
        <strain evidence="2">BX16</strain>
    </source>
</reference>
<feature type="compositionally biased region" description="Polar residues" evidence="1">
    <location>
        <begin position="275"/>
        <end position="286"/>
    </location>
</feature>
<proteinExistence type="predicted"/>
<evidence type="ECO:0000256" key="1">
    <source>
        <dbReference type="SAM" id="MobiDB-lite"/>
    </source>
</evidence>
<dbReference type="GO" id="GO:0005524">
    <property type="term" value="F:ATP binding"/>
    <property type="evidence" value="ECO:0007669"/>
    <property type="project" value="UniProtKB-KW"/>
</dbReference>
<feature type="compositionally biased region" description="Low complexity" evidence="1">
    <location>
        <begin position="260"/>
        <end position="272"/>
    </location>
</feature>
<dbReference type="AlphaFoldDB" id="A0A923NDE9"/>
<organism evidence="2 3">
    <name type="scientific">Lentihominibacter faecis</name>
    <dbReference type="NCBI Taxonomy" id="2764712"/>
    <lineage>
        <taxon>Bacteria</taxon>
        <taxon>Bacillati</taxon>
        <taxon>Bacillota</taxon>
        <taxon>Clostridia</taxon>
        <taxon>Peptostreptococcales</taxon>
        <taxon>Anaerovoracaceae</taxon>
        <taxon>Lentihominibacter</taxon>
    </lineage>
</organism>
<dbReference type="RefSeq" id="WP_249286170.1">
    <property type="nucleotide sequence ID" value="NZ_JACRWC010000020.1"/>
</dbReference>
<dbReference type="EMBL" id="JACRWC010000020">
    <property type="protein sequence ID" value="MBC5998607.1"/>
    <property type="molecule type" value="Genomic_DNA"/>
</dbReference>
<name>A0A923NDE9_9FIRM</name>
<keyword evidence="2" id="KW-0547">Nucleotide-binding</keyword>
<gene>
    <name evidence="2" type="ORF">H8876_01035</name>
</gene>
<protein>
    <submittedName>
        <fullName evidence="2">ATP-binding protein</fullName>
    </submittedName>
</protein>
<comment type="caution">
    <text evidence="2">The sequence shown here is derived from an EMBL/GenBank/DDBJ whole genome shotgun (WGS) entry which is preliminary data.</text>
</comment>
<accession>A0A923NDE9</accession>
<dbReference type="SUPFAM" id="SSF52540">
    <property type="entry name" value="P-loop containing nucleoside triphosphate hydrolases"/>
    <property type="match status" value="1"/>
</dbReference>
<feature type="region of interest" description="Disordered" evidence="1">
    <location>
        <begin position="243"/>
        <end position="293"/>
    </location>
</feature>
<keyword evidence="2" id="KW-0067">ATP-binding</keyword>
<dbReference type="InterPro" id="IPR027417">
    <property type="entry name" value="P-loop_NTPase"/>
</dbReference>